<protein>
    <recommendedName>
        <fullName evidence="2">DAD domain-containing protein</fullName>
    </recommendedName>
</protein>
<dbReference type="EMBL" id="MU620894">
    <property type="protein sequence ID" value="KAI8583780.1"/>
    <property type="molecule type" value="Genomic_DNA"/>
</dbReference>
<proteinExistence type="predicted"/>
<dbReference type="GeneID" id="75910808"/>
<evidence type="ECO:0000259" key="2">
    <source>
        <dbReference type="PROSITE" id="PS51231"/>
    </source>
</evidence>
<reference evidence="3" key="2">
    <citation type="journal article" date="2022" name="Proc. Natl. Acad. Sci. U.S.A.">
        <title>Diploid-dominant life cycles characterize the early evolution of Fungi.</title>
        <authorList>
            <person name="Amses K.R."/>
            <person name="Simmons D.R."/>
            <person name="Longcore J.E."/>
            <person name="Mondo S.J."/>
            <person name="Seto K."/>
            <person name="Jeronimo G.H."/>
            <person name="Bonds A.E."/>
            <person name="Quandt C.A."/>
            <person name="Davis W.J."/>
            <person name="Chang Y."/>
            <person name="Federici B.A."/>
            <person name="Kuo A."/>
            <person name="LaButti K."/>
            <person name="Pangilinan J."/>
            <person name="Andreopoulos W."/>
            <person name="Tritt A."/>
            <person name="Riley R."/>
            <person name="Hundley H."/>
            <person name="Johnson J."/>
            <person name="Lipzen A."/>
            <person name="Barry K."/>
            <person name="Lang B.F."/>
            <person name="Cuomo C.A."/>
            <person name="Buchler N.E."/>
            <person name="Grigoriev I.V."/>
            <person name="Spatafora J.W."/>
            <person name="Stajich J.E."/>
            <person name="James T.Y."/>
        </authorList>
    </citation>
    <scope>NUCLEOTIDE SEQUENCE</scope>
    <source>
        <strain evidence="3">AG</strain>
    </source>
</reference>
<dbReference type="RefSeq" id="XP_051448784.1">
    <property type="nucleotide sequence ID" value="XM_051585460.1"/>
</dbReference>
<evidence type="ECO:0000313" key="4">
    <source>
        <dbReference type="Proteomes" id="UP001206595"/>
    </source>
</evidence>
<dbReference type="Proteomes" id="UP001206595">
    <property type="component" value="Unassembled WGS sequence"/>
</dbReference>
<feature type="compositionally biased region" description="Acidic residues" evidence="1">
    <location>
        <begin position="144"/>
        <end position="155"/>
    </location>
</feature>
<comment type="caution">
    <text evidence="3">The sequence shown here is derived from an EMBL/GenBank/DDBJ whole genome shotgun (WGS) entry which is preliminary data.</text>
</comment>
<organism evidence="3 4">
    <name type="scientific">Umbelopsis ramanniana AG</name>
    <dbReference type="NCBI Taxonomy" id="1314678"/>
    <lineage>
        <taxon>Eukaryota</taxon>
        <taxon>Fungi</taxon>
        <taxon>Fungi incertae sedis</taxon>
        <taxon>Mucoromycota</taxon>
        <taxon>Mucoromycotina</taxon>
        <taxon>Umbelopsidomycetes</taxon>
        <taxon>Umbelopsidales</taxon>
        <taxon>Umbelopsidaceae</taxon>
        <taxon>Umbelopsis</taxon>
    </lineage>
</organism>
<dbReference type="AlphaFoldDB" id="A0AAD5EK00"/>
<keyword evidence="4" id="KW-1185">Reference proteome</keyword>
<reference evidence="3" key="1">
    <citation type="submission" date="2021-06" db="EMBL/GenBank/DDBJ databases">
        <authorList>
            <consortium name="DOE Joint Genome Institute"/>
            <person name="Mondo S.J."/>
            <person name="Amses K.R."/>
            <person name="Simmons D.R."/>
            <person name="Longcore J.E."/>
            <person name="Seto K."/>
            <person name="Alves G.H."/>
            <person name="Bonds A.E."/>
            <person name="Quandt C.A."/>
            <person name="Davis W.J."/>
            <person name="Chang Y."/>
            <person name="Letcher P.M."/>
            <person name="Powell M.J."/>
            <person name="Kuo A."/>
            <person name="Labutti K."/>
            <person name="Pangilinan J."/>
            <person name="Andreopoulos W."/>
            <person name="Tritt A."/>
            <person name="Riley R."/>
            <person name="Hundley H."/>
            <person name="Johnson J."/>
            <person name="Lipzen A."/>
            <person name="Barry K."/>
            <person name="Berbee M.L."/>
            <person name="Buchler N.E."/>
            <person name="Grigoriev I.V."/>
            <person name="Spatafora J.W."/>
            <person name="Stajich J.E."/>
            <person name="James T.Y."/>
        </authorList>
    </citation>
    <scope>NUCLEOTIDE SEQUENCE</scope>
    <source>
        <strain evidence="3">AG</strain>
    </source>
</reference>
<feature type="region of interest" description="Disordered" evidence="1">
    <location>
        <begin position="107"/>
        <end position="155"/>
    </location>
</feature>
<feature type="domain" description="DAD" evidence="2">
    <location>
        <begin position="45"/>
        <end position="77"/>
    </location>
</feature>
<name>A0AAD5EK00_UMBRA</name>
<sequence length="155" mass="17814">MLSARHELKNANRWLTLASVSTDIQAWKRIFPTYFSHFCRFPANSDEDKYIMDNLLEKLRAGELATNTKKRTAKRRESIRERRLLRSDSVVIKAEDLLKYIQNEEENAAAAAPRQPRTRSRRLTASSRLRQLASPTGSPISDADVAEQSDEEKHS</sequence>
<dbReference type="PROSITE" id="PS51231">
    <property type="entry name" value="DAD"/>
    <property type="match status" value="1"/>
</dbReference>
<feature type="compositionally biased region" description="Low complexity" evidence="1">
    <location>
        <begin position="123"/>
        <end position="134"/>
    </location>
</feature>
<dbReference type="InterPro" id="IPR014767">
    <property type="entry name" value="DAD_dom"/>
</dbReference>
<gene>
    <name evidence="3" type="ORF">K450DRAFT_219955</name>
</gene>
<evidence type="ECO:0000256" key="1">
    <source>
        <dbReference type="SAM" id="MobiDB-lite"/>
    </source>
</evidence>
<evidence type="ECO:0000313" key="3">
    <source>
        <dbReference type="EMBL" id="KAI8583780.1"/>
    </source>
</evidence>
<accession>A0AAD5EK00</accession>